<evidence type="ECO:0000313" key="8">
    <source>
        <dbReference type="Proteomes" id="UP001469553"/>
    </source>
</evidence>
<reference evidence="7 8" key="1">
    <citation type="submission" date="2021-06" db="EMBL/GenBank/DDBJ databases">
        <authorList>
            <person name="Palmer J.M."/>
        </authorList>
    </citation>
    <scope>NUCLEOTIDE SEQUENCE [LARGE SCALE GENOMIC DNA]</scope>
    <source>
        <strain evidence="7 8">AS_MEX2019</strain>
        <tissue evidence="7">Muscle</tissue>
    </source>
</reference>
<evidence type="ECO:0000259" key="6">
    <source>
        <dbReference type="PROSITE" id="PS50950"/>
    </source>
</evidence>
<dbReference type="PROSITE" id="PS50950">
    <property type="entry name" value="ZF_THAP"/>
    <property type="match status" value="1"/>
</dbReference>
<evidence type="ECO:0000256" key="3">
    <source>
        <dbReference type="ARBA" id="ARBA00022833"/>
    </source>
</evidence>
<accession>A0ABV0Y4M7</accession>
<evidence type="ECO:0000256" key="1">
    <source>
        <dbReference type="ARBA" id="ARBA00022723"/>
    </source>
</evidence>
<evidence type="ECO:0000256" key="4">
    <source>
        <dbReference type="ARBA" id="ARBA00023125"/>
    </source>
</evidence>
<evidence type="ECO:0000256" key="2">
    <source>
        <dbReference type="ARBA" id="ARBA00022771"/>
    </source>
</evidence>
<dbReference type="SUPFAM" id="SSF57716">
    <property type="entry name" value="Glucocorticoid receptor-like (DNA-binding domain)"/>
    <property type="match status" value="1"/>
</dbReference>
<dbReference type="Proteomes" id="UP001469553">
    <property type="component" value="Unassembled WGS sequence"/>
</dbReference>
<keyword evidence="4 5" id="KW-0238">DNA-binding</keyword>
<keyword evidence="3" id="KW-0862">Zinc</keyword>
<evidence type="ECO:0000313" key="7">
    <source>
        <dbReference type="EMBL" id="MEQ2288696.1"/>
    </source>
</evidence>
<organism evidence="7 8">
    <name type="scientific">Ameca splendens</name>
    <dbReference type="NCBI Taxonomy" id="208324"/>
    <lineage>
        <taxon>Eukaryota</taxon>
        <taxon>Metazoa</taxon>
        <taxon>Chordata</taxon>
        <taxon>Craniata</taxon>
        <taxon>Vertebrata</taxon>
        <taxon>Euteleostomi</taxon>
        <taxon>Actinopterygii</taxon>
        <taxon>Neopterygii</taxon>
        <taxon>Teleostei</taxon>
        <taxon>Neoteleostei</taxon>
        <taxon>Acanthomorphata</taxon>
        <taxon>Ovalentaria</taxon>
        <taxon>Atherinomorphae</taxon>
        <taxon>Cyprinodontiformes</taxon>
        <taxon>Goodeidae</taxon>
        <taxon>Ameca</taxon>
    </lineage>
</organism>
<feature type="domain" description="THAP-type" evidence="6">
    <location>
        <begin position="68"/>
        <end position="134"/>
    </location>
</feature>
<keyword evidence="8" id="KW-1185">Reference proteome</keyword>
<gene>
    <name evidence="7" type="ORF">AMECASPLE_025455</name>
</gene>
<dbReference type="Pfam" id="PF05485">
    <property type="entry name" value="THAP"/>
    <property type="match status" value="1"/>
</dbReference>
<keyword evidence="1" id="KW-0479">Metal-binding</keyword>
<name>A0ABV0Y4M7_9TELE</name>
<protein>
    <recommendedName>
        <fullName evidence="6">THAP-type domain-containing protein</fullName>
    </recommendedName>
</protein>
<sequence length="134" mass="14902">MIFTRFLFQNFVGVCERASKCHAFSITSPLLLQRNKNITFGSLGGSPAHLRVTDGAKDSLLLASLLIMPHSPRSCIFPGCYKVPGSSLVTKFQRDDHLNKLWTDFVKRSHNGDIRITTNTCLCTAHFSPDSHPP</sequence>
<proteinExistence type="predicted"/>
<evidence type="ECO:0000256" key="5">
    <source>
        <dbReference type="PROSITE-ProRule" id="PRU00309"/>
    </source>
</evidence>
<keyword evidence="2 5" id="KW-0863">Zinc-finger</keyword>
<dbReference type="EMBL" id="JAHRIP010021319">
    <property type="protein sequence ID" value="MEQ2288696.1"/>
    <property type="molecule type" value="Genomic_DNA"/>
</dbReference>
<comment type="caution">
    <text evidence="7">The sequence shown here is derived from an EMBL/GenBank/DDBJ whole genome shotgun (WGS) entry which is preliminary data.</text>
</comment>
<dbReference type="InterPro" id="IPR006612">
    <property type="entry name" value="THAP_Znf"/>
</dbReference>